<feature type="compositionally biased region" description="Basic and acidic residues" evidence="1">
    <location>
        <begin position="337"/>
        <end position="364"/>
    </location>
</feature>
<dbReference type="InterPro" id="IPR027417">
    <property type="entry name" value="P-loop_NTPase"/>
</dbReference>
<evidence type="ECO:0000259" key="2">
    <source>
        <dbReference type="SMART" id="SM00382"/>
    </source>
</evidence>
<organism evidence="3 4">
    <name type="scientific">Petrolisthes cinctipes</name>
    <name type="common">Flat porcelain crab</name>
    <dbReference type="NCBI Taxonomy" id="88211"/>
    <lineage>
        <taxon>Eukaryota</taxon>
        <taxon>Metazoa</taxon>
        <taxon>Ecdysozoa</taxon>
        <taxon>Arthropoda</taxon>
        <taxon>Crustacea</taxon>
        <taxon>Multicrustacea</taxon>
        <taxon>Malacostraca</taxon>
        <taxon>Eumalacostraca</taxon>
        <taxon>Eucarida</taxon>
        <taxon>Decapoda</taxon>
        <taxon>Pleocyemata</taxon>
        <taxon>Anomura</taxon>
        <taxon>Galatheoidea</taxon>
        <taxon>Porcellanidae</taxon>
        <taxon>Petrolisthes</taxon>
    </lineage>
</organism>
<proteinExistence type="predicted"/>
<dbReference type="InterPro" id="IPR052267">
    <property type="entry name" value="N-DRC_Component"/>
</dbReference>
<dbReference type="SUPFAM" id="SSF52540">
    <property type="entry name" value="P-loop containing nucleoside triphosphate hydrolases"/>
    <property type="match status" value="1"/>
</dbReference>
<evidence type="ECO:0000256" key="1">
    <source>
        <dbReference type="SAM" id="MobiDB-lite"/>
    </source>
</evidence>
<dbReference type="PANTHER" id="PTHR14690">
    <property type="entry name" value="IQ MOTIF CONTAINING WITH AAA DOMAIN 1"/>
    <property type="match status" value="1"/>
</dbReference>
<feature type="compositionally biased region" description="Basic residues" evidence="1">
    <location>
        <begin position="806"/>
        <end position="817"/>
    </location>
</feature>
<feature type="region of interest" description="Disordered" evidence="1">
    <location>
        <begin position="307"/>
        <end position="364"/>
    </location>
</feature>
<dbReference type="AlphaFoldDB" id="A0AAE1FYE0"/>
<dbReference type="SMART" id="SM00382">
    <property type="entry name" value="AAA"/>
    <property type="match status" value="1"/>
</dbReference>
<evidence type="ECO:0000313" key="4">
    <source>
        <dbReference type="Proteomes" id="UP001286313"/>
    </source>
</evidence>
<reference evidence="3" key="1">
    <citation type="submission" date="2023-10" db="EMBL/GenBank/DDBJ databases">
        <title>Genome assemblies of two species of porcelain crab, Petrolisthes cinctipes and Petrolisthes manimaculis (Anomura: Porcellanidae).</title>
        <authorList>
            <person name="Angst P."/>
        </authorList>
    </citation>
    <scope>NUCLEOTIDE SEQUENCE</scope>
    <source>
        <strain evidence="3">PB745_01</strain>
        <tissue evidence="3">Gill</tissue>
    </source>
</reference>
<feature type="compositionally biased region" description="Basic and acidic residues" evidence="1">
    <location>
        <begin position="435"/>
        <end position="444"/>
    </location>
</feature>
<dbReference type="PANTHER" id="PTHR14690:SF0">
    <property type="entry name" value="IQ MOTIF CONTAINING WITH AAA DOMAIN 1"/>
    <property type="match status" value="1"/>
</dbReference>
<dbReference type="Proteomes" id="UP001286313">
    <property type="component" value="Unassembled WGS sequence"/>
</dbReference>
<dbReference type="GO" id="GO:0005524">
    <property type="term" value="F:ATP binding"/>
    <property type="evidence" value="ECO:0007669"/>
    <property type="project" value="InterPro"/>
</dbReference>
<evidence type="ECO:0000313" key="3">
    <source>
        <dbReference type="EMBL" id="KAK3882720.1"/>
    </source>
</evidence>
<keyword evidence="4" id="KW-1185">Reference proteome</keyword>
<gene>
    <name evidence="3" type="ORF">Pcinc_012926</name>
</gene>
<protein>
    <recommendedName>
        <fullName evidence="2">AAA+ ATPase domain-containing protein</fullName>
    </recommendedName>
</protein>
<feature type="compositionally biased region" description="Basic residues" evidence="1">
    <location>
        <begin position="445"/>
        <end position="463"/>
    </location>
</feature>
<accession>A0AAE1FYE0</accession>
<feature type="domain" description="AAA+ ATPase" evidence="2">
    <location>
        <begin position="545"/>
        <end position="683"/>
    </location>
</feature>
<dbReference type="Pfam" id="PF00004">
    <property type="entry name" value="AAA"/>
    <property type="match status" value="1"/>
</dbReference>
<feature type="region of interest" description="Disordered" evidence="1">
    <location>
        <begin position="435"/>
        <end position="469"/>
    </location>
</feature>
<dbReference type="InterPro" id="IPR003593">
    <property type="entry name" value="AAA+_ATPase"/>
</dbReference>
<dbReference type="Gene3D" id="1.10.8.60">
    <property type="match status" value="1"/>
</dbReference>
<name>A0AAE1FYE0_PETCI</name>
<comment type="caution">
    <text evidence="3">The sequence shown here is derived from an EMBL/GenBank/DDBJ whole genome shotgun (WGS) entry which is preliminary data.</text>
</comment>
<dbReference type="Gene3D" id="3.40.50.300">
    <property type="entry name" value="P-loop containing nucleotide triphosphate hydrolases"/>
    <property type="match status" value="1"/>
</dbReference>
<dbReference type="InterPro" id="IPR003959">
    <property type="entry name" value="ATPase_AAA_core"/>
</dbReference>
<sequence>MSYRTYNSLWAEAQEELITTLEKDRELQGTFHQDQRGDVTLKMRRVYVQYLRVARRLDTCHNLVLHPQKRLLLKRLLDNTIGRIVELKHELVALDLSDIQHCDDVMGELSLTPDDLTIPIPSYVRRERLILLNERNAFIDDCLRRAGLEAVAEEDVSPLSVSEAVLLVQRHERARQGRARADHRRDVLARQERERGRGKAQLSLEAAVVKLQAVTRGMLARQLVREMRHQEELFLGLRPDPTLDRSWGKRLSKVEEGRYVTQERRRRQLEEAEKNVQTKIVYQDGPALLSTMEDTIREWMFQKKHETGKFPDLPEEEEGGSSAIVGLVPPDDDNLSDDSRSQEKKSERERAREQAKQKKKKEEEEKSICLKPSLFVSALQSACEQYQEVWQERNPENNPEEVPEEDLLEAEQRARVEVELRRQVDHVMRHEIQRLKEDVDGEKRGAKKKKRVKKGGKKGRKRKEKDLTPDRTTESLFEELVLNGIIKKVGEVWLKDLLGEVSLVGSEVLGKTRYPQPALGDIKNVLTEYVVLPLGVSGVHEGTSVVRSVLVVGPRGCGKTHLVAALANESGATLMDLTATNIVGRYPGRAGLNMLTHLVMKVGRLLQPTLVMIDAADKMFMKKVPKTDKSDPRRLKKELPRMLKTIGPEDRIVFVGITNAPWNCDIKALSSVYQKIVMVPRPTFSARAALWRHLITSHGAKLTPHLDISGLARISDGFTSGHLCAAVRQVVTEQRIARQDRTPLSAVEFVVPLSKMEPIYREEEEALKAWFQRTPMMRKRARYLEEEQEALGLKGKAAKKPDTKKPKAKKGKKKKEK</sequence>
<dbReference type="EMBL" id="JAWQEG010001064">
    <property type="protein sequence ID" value="KAK3882720.1"/>
    <property type="molecule type" value="Genomic_DNA"/>
</dbReference>
<feature type="region of interest" description="Disordered" evidence="1">
    <location>
        <begin position="790"/>
        <end position="817"/>
    </location>
</feature>
<dbReference type="GO" id="GO:0016887">
    <property type="term" value="F:ATP hydrolysis activity"/>
    <property type="evidence" value="ECO:0007669"/>
    <property type="project" value="InterPro"/>
</dbReference>
<dbReference type="PROSITE" id="PS50096">
    <property type="entry name" value="IQ"/>
    <property type="match status" value="1"/>
</dbReference>